<proteinExistence type="predicted"/>
<dbReference type="EMBL" id="PDKZ01000002">
    <property type="protein sequence ID" value="PHH44019.1"/>
    <property type="molecule type" value="Genomic_DNA"/>
</dbReference>
<reference evidence="3" key="1">
    <citation type="submission" date="2017-10" db="EMBL/GenBank/DDBJ databases">
        <title>FDA dAtabase for Regulatory Grade micrObial Sequences (FDA-ARGOS): Supporting development and validation of Infectious Disease Dx tests.</title>
        <authorList>
            <person name="Goldberg B."/>
            <person name="Campos J."/>
            <person name="Tallon L."/>
            <person name="Sadzewicz L."/>
            <person name="Ott S."/>
            <person name="Zhao X."/>
            <person name="Nagaraj S."/>
            <person name="Vavikolanu K."/>
            <person name="Aluvathingal J."/>
            <person name="Nadendla S."/>
            <person name="Geyer C."/>
            <person name="Sichtig H."/>
        </authorList>
    </citation>
    <scope>NUCLEOTIDE SEQUENCE [LARGE SCALE GENOMIC DNA]</scope>
    <source>
        <strain evidence="3">FDAARGOS_376</strain>
    </source>
</reference>
<gene>
    <name evidence="2" type="ORF">CRX57_05480</name>
</gene>
<evidence type="ECO:0000313" key="3">
    <source>
        <dbReference type="Proteomes" id="UP000222460"/>
    </source>
</evidence>
<dbReference type="Proteomes" id="UP000222460">
    <property type="component" value="Unassembled WGS sequence"/>
</dbReference>
<accession>A0A2C5VHF2</accession>
<dbReference type="AlphaFoldDB" id="A0A2C5VHF2"/>
<evidence type="ECO:0000256" key="1">
    <source>
        <dbReference type="SAM" id="Phobius"/>
    </source>
</evidence>
<feature type="transmembrane region" description="Helical" evidence="1">
    <location>
        <begin position="81"/>
        <end position="102"/>
    </location>
</feature>
<protein>
    <submittedName>
        <fullName evidence="2">Uncharacterized protein</fullName>
    </submittedName>
</protein>
<keyword evidence="1" id="KW-1133">Transmembrane helix</keyword>
<comment type="caution">
    <text evidence="2">The sequence shown here is derived from an EMBL/GenBank/DDBJ whole genome shotgun (WGS) entry which is preliminary data.</text>
</comment>
<keyword evidence="1" id="KW-0472">Membrane</keyword>
<keyword evidence="1" id="KW-0812">Transmembrane</keyword>
<organism evidence="2 3">
    <name type="scientific">Pseudomonas putida</name>
    <name type="common">Arthrobacter siderocapsulatus</name>
    <dbReference type="NCBI Taxonomy" id="303"/>
    <lineage>
        <taxon>Bacteria</taxon>
        <taxon>Pseudomonadati</taxon>
        <taxon>Pseudomonadota</taxon>
        <taxon>Gammaproteobacteria</taxon>
        <taxon>Pseudomonadales</taxon>
        <taxon>Pseudomonadaceae</taxon>
        <taxon>Pseudomonas</taxon>
    </lineage>
</organism>
<evidence type="ECO:0000313" key="2">
    <source>
        <dbReference type="EMBL" id="PHH44019.1"/>
    </source>
</evidence>
<sequence>MNAISREEFNARIETIEARMDARVERVHADIREFLCSQAERDKANERIQVERDKRYDSMIQGIAIESREALKKAGTVNANVWMATAVHLFGVVSIVVGGYFASQANLYAAIQTTLAAVQAGKDVGAAKPAELPSSVLPK</sequence>
<name>A0A2C5VHF2_PSEPU</name>